<feature type="compositionally biased region" description="Basic residues" evidence="1">
    <location>
        <begin position="166"/>
        <end position="175"/>
    </location>
</feature>
<reference evidence="3" key="1">
    <citation type="submission" date="2022-06" db="EMBL/GenBank/DDBJ databases">
        <title>Complete genome sequences of two strains of the flax pathogen Septoria linicola.</title>
        <authorList>
            <person name="Lapalu N."/>
            <person name="Simon A."/>
            <person name="Demenou B."/>
            <person name="Paumier D."/>
            <person name="Guillot M.-P."/>
            <person name="Gout L."/>
            <person name="Valade R."/>
        </authorList>
    </citation>
    <scope>NUCLEOTIDE SEQUENCE</scope>
    <source>
        <strain evidence="3">SE15195</strain>
    </source>
</reference>
<sequence length="213" mass="23738">MGILSWLAAQWTLVTQPADVTAAQQSTTGAIKRKALDMGSEHSMSKRAKVNDTNCDQYISSNSLAAPREDEEVSFETATTFNDSEETELSQPWMEQDGSKDYGMDRRGQQVDARYRRMCARGVADATVSLRAMEEWMKLLELCKASDSGGEEKARGNSAEGESQRGKKRKRRSGKAGKESKRVKETSSSSGRLAKKSRTEGQRRLETIWRDGE</sequence>
<evidence type="ECO:0000313" key="4">
    <source>
        <dbReference type="Proteomes" id="UP001056384"/>
    </source>
</evidence>
<name>A0A9Q9EL51_9PEZI</name>
<evidence type="ECO:0000256" key="1">
    <source>
        <dbReference type="SAM" id="MobiDB-lite"/>
    </source>
</evidence>
<gene>
    <name evidence="3" type="ORF">Slin15195_G073210</name>
</gene>
<keyword evidence="4" id="KW-1185">Reference proteome</keyword>
<proteinExistence type="predicted"/>
<feature type="region of interest" description="Disordered" evidence="1">
    <location>
        <begin position="147"/>
        <end position="213"/>
    </location>
</feature>
<organism evidence="3 4">
    <name type="scientific">Septoria linicola</name>
    <dbReference type="NCBI Taxonomy" id="215465"/>
    <lineage>
        <taxon>Eukaryota</taxon>
        <taxon>Fungi</taxon>
        <taxon>Dikarya</taxon>
        <taxon>Ascomycota</taxon>
        <taxon>Pezizomycotina</taxon>
        <taxon>Dothideomycetes</taxon>
        <taxon>Dothideomycetidae</taxon>
        <taxon>Mycosphaerellales</taxon>
        <taxon>Mycosphaerellaceae</taxon>
        <taxon>Septoria</taxon>
    </lineage>
</organism>
<accession>A0A9Q9EL51</accession>
<dbReference type="Proteomes" id="UP001056384">
    <property type="component" value="Chromosome 6"/>
</dbReference>
<keyword evidence="2" id="KW-0732">Signal</keyword>
<feature type="signal peptide" evidence="2">
    <location>
        <begin position="1"/>
        <end position="22"/>
    </location>
</feature>
<feature type="compositionally biased region" description="Basic and acidic residues" evidence="1">
    <location>
        <begin position="197"/>
        <end position="213"/>
    </location>
</feature>
<feature type="chain" id="PRO_5040414240" evidence="2">
    <location>
        <begin position="23"/>
        <end position="213"/>
    </location>
</feature>
<feature type="compositionally biased region" description="Basic and acidic residues" evidence="1">
    <location>
        <begin position="176"/>
        <end position="185"/>
    </location>
</feature>
<protein>
    <submittedName>
        <fullName evidence="3">Uncharacterized protein</fullName>
    </submittedName>
</protein>
<evidence type="ECO:0000256" key="2">
    <source>
        <dbReference type="SAM" id="SignalP"/>
    </source>
</evidence>
<feature type="region of interest" description="Disordered" evidence="1">
    <location>
        <begin position="66"/>
        <end position="105"/>
    </location>
</feature>
<dbReference type="AlphaFoldDB" id="A0A9Q9EL51"/>
<dbReference type="EMBL" id="CP099423">
    <property type="protein sequence ID" value="USW54002.1"/>
    <property type="molecule type" value="Genomic_DNA"/>
</dbReference>
<evidence type="ECO:0000313" key="3">
    <source>
        <dbReference type="EMBL" id="USW54002.1"/>
    </source>
</evidence>